<feature type="binding site" evidence="8">
    <location>
        <begin position="232"/>
        <end position="235"/>
    </location>
    <ligand>
        <name>ATP</name>
        <dbReference type="ChEBI" id="CHEBI:30616"/>
    </ligand>
</feature>
<evidence type="ECO:0000313" key="10">
    <source>
        <dbReference type="Proteomes" id="UP000521227"/>
    </source>
</evidence>
<comment type="caution">
    <text evidence="9">The sequence shown here is derived from an EMBL/GenBank/DDBJ whole genome shotgun (WGS) entry which is preliminary data.</text>
</comment>
<sequence length="326" mass="35645">MGSAFMMNPQADHAEGRAWSLARTTAFVKTAPTDDHPLQTPARMTRTPIIARTLSSLHRARADLCKRNATLALVPTMGALHDGHVSLVRLAKKRARKVAVSIFVNPTQFAAHEDLGSYPRTWKEDIARLTAEGVDLVWNPDVKTMYPDGFATRVAPEGPALAGLEDQFRPHFFGGVATVVAKLFTQVRPDMALFGEKDFQQLKVVTRMARDLDLGVKVIGGAIIRERDGLAMSSRNVYLSPEERRTAPVLHRTLKATAKRMRAGDDIKAALSDGADLIRQAGFALDYLEARHAETLAPIASLNDGPVRLLVAAKIGTTRLIDNIKA</sequence>
<evidence type="ECO:0000256" key="5">
    <source>
        <dbReference type="ARBA" id="ARBA00022741"/>
    </source>
</evidence>
<dbReference type="NCBIfam" id="TIGR00018">
    <property type="entry name" value="panC"/>
    <property type="match status" value="1"/>
</dbReference>
<keyword evidence="8" id="KW-0963">Cytoplasm</keyword>
<feature type="binding site" evidence="8">
    <location>
        <position position="201"/>
    </location>
    <ligand>
        <name>(R)-pantoate</name>
        <dbReference type="ChEBI" id="CHEBI:15980"/>
    </ligand>
</feature>
<dbReference type="Gene3D" id="3.30.1300.10">
    <property type="entry name" value="Pantoate-beta-alanine ligase, C-terminal domain"/>
    <property type="match status" value="1"/>
</dbReference>
<dbReference type="Pfam" id="PF02569">
    <property type="entry name" value="Pantoate_ligase"/>
    <property type="match status" value="1"/>
</dbReference>
<evidence type="ECO:0000256" key="8">
    <source>
        <dbReference type="HAMAP-Rule" id="MF_00158"/>
    </source>
</evidence>
<evidence type="ECO:0000256" key="7">
    <source>
        <dbReference type="ARBA" id="ARBA00048258"/>
    </source>
</evidence>
<dbReference type="InterPro" id="IPR042176">
    <property type="entry name" value="Pantoate_ligase_C"/>
</dbReference>
<keyword evidence="4 8" id="KW-0566">Pantothenate biosynthesis</keyword>
<dbReference type="SUPFAM" id="SSF52374">
    <property type="entry name" value="Nucleotidylyl transferase"/>
    <property type="match status" value="1"/>
</dbReference>
<dbReference type="CDD" id="cd00560">
    <property type="entry name" value="PanC"/>
    <property type="match status" value="1"/>
</dbReference>
<gene>
    <name evidence="8" type="primary">panC</name>
    <name evidence="9" type="ORF">HNQ36_001562</name>
</gene>
<dbReference type="HAMAP" id="MF_00158">
    <property type="entry name" value="PanC"/>
    <property type="match status" value="1"/>
</dbReference>
<organism evidence="9 10">
    <name type="scientific">Afipia massiliensis</name>
    <dbReference type="NCBI Taxonomy" id="211460"/>
    <lineage>
        <taxon>Bacteria</taxon>
        <taxon>Pseudomonadati</taxon>
        <taxon>Pseudomonadota</taxon>
        <taxon>Alphaproteobacteria</taxon>
        <taxon>Hyphomicrobiales</taxon>
        <taxon>Nitrobacteraceae</taxon>
        <taxon>Afipia</taxon>
    </lineage>
</organism>
<dbReference type="InterPro" id="IPR003721">
    <property type="entry name" value="Pantoate_ligase"/>
</dbReference>
<dbReference type="Proteomes" id="UP000521227">
    <property type="component" value="Unassembled WGS sequence"/>
</dbReference>
<name>A0A840N0X1_9BRAD</name>
<dbReference type="GO" id="GO:0015940">
    <property type="term" value="P:pantothenate biosynthetic process"/>
    <property type="evidence" value="ECO:0007669"/>
    <property type="project" value="UniProtKB-UniRule"/>
</dbReference>
<evidence type="ECO:0000256" key="1">
    <source>
        <dbReference type="ARBA" id="ARBA00004990"/>
    </source>
</evidence>
<feature type="binding site" evidence="8">
    <location>
        <position position="224"/>
    </location>
    <ligand>
        <name>ATP</name>
        <dbReference type="ChEBI" id="CHEBI:30616"/>
    </ligand>
</feature>
<feature type="binding site" evidence="8">
    <location>
        <position position="108"/>
    </location>
    <ligand>
        <name>(R)-pantoate</name>
        <dbReference type="ChEBI" id="CHEBI:15980"/>
    </ligand>
</feature>
<proteinExistence type="inferred from homology"/>
<dbReference type="GO" id="GO:0005524">
    <property type="term" value="F:ATP binding"/>
    <property type="evidence" value="ECO:0007669"/>
    <property type="project" value="UniProtKB-KW"/>
</dbReference>
<dbReference type="Gene3D" id="3.40.50.620">
    <property type="entry name" value="HUPs"/>
    <property type="match status" value="1"/>
</dbReference>
<dbReference type="PANTHER" id="PTHR21299:SF1">
    <property type="entry name" value="PANTOATE--BETA-ALANINE LIGASE"/>
    <property type="match status" value="1"/>
</dbReference>
<dbReference type="UniPathway" id="UPA00028">
    <property type="reaction ID" value="UER00005"/>
</dbReference>
<dbReference type="GO" id="GO:0005829">
    <property type="term" value="C:cytosol"/>
    <property type="evidence" value="ECO:0007669"/>
    <property type="project" value="TreeGrafter"/>
</dbReference>
<dbReference type="AlphaFoldDB" id="A0A840N0X1"/>
<keyword evidence="3 8" id="KW-0436">Ligase</keyword>
<comment type="similarity">
    <text evidence="2 8">Belongs to the pantothenate synthetase family.</text>
</comment>
<evidence type="ECO:0000256" key="3">
    <source>
        <dbReference type="ARBA" id="ARBA00022598"/>
    </source>
</evidence>
<dbReference type="PANTHER" id="PTHR21299">
    <property type="entry name" value="CYTIDYLATE KINASE/PANTOATE-BETA-ALANINE LIGASE"/>
    <property type="match status" value="1"/>
</dbReference>
<keyword evidence="6 8" id="KW-0067">ATP-binding</keyword>
<dbReference type="EC" id="6.3.2.1" evidence="8"/>
<feature type="active site" description="Proton donor" evidence="8">
    <location>
        <position position="84"/>
    </location>
</feature>
<evidence type="ECO:0000256" key="4">
    <source>
        <dbReference type="ARBA" id="ARBA00022655"/>
    </source>
</evidence>
<feature type="binding site" evidence="8">
    <location>
        <begin position="195"/>
        <end position="198"/>
    </location>
    <ligand>
        <name>ATP</name>
        <dbReference type="ChEBI" id="CHEBI:30616"/>
    </ligand>
</feature>
<comment type="catalytic activity">
    <reaction evidence="7 8">
        <text>(R)-pantoate + beta-alanine + ATP = (R)-pantothenate + AMP + diphosphate + H(+)</text>
        <dbReference type="Rhea" id="RHEA:10912"/>
        <dbReference type="ChEBI" id="CHEBI:15378"/>
        <dbReference type="ChEBI" id="CHEBI:15980"/>
        <dbReference type="ChEBI" id="CHEBI:29032"/>
        <dbReference type="ChEBI" id="CHEBI:30616"/>
        <dbReference type="ChEBI" id="CHEBI:33019"/>
        <dbReference type="ChEBI" id="CHEBI:57966"/>
        <dbReference type="ChEBI" id="CHEBI:456215"/>
        <dbReference type="EC" id="6.3.2.1"/>
    </reaction>
</comment>
<comment type="subcellular location">
    <subcellularLocation>
        <location evidence="8">Cytoplasm</location>
    </subcellularLocation>
</comment>
<comment type="subunit">
    <text evidence="8">Homodimer.</text>
</comment>
<evidence type="ECO:0000256" key="2">
    <source>
        <dbReference type="ARBA" id="ARBA00009256"/>
    </source>
</evidence>
<reference evidence="9 10" key="1">
    <citation type="submission" date="2020-08" db="EMBL/GenBank/DDBJ databases">
        <title>Genomic Encyclopedia of Type Strains, Phase IV (KMG-IV): sequencing the most valuable type-strain genomes for metagenomic binning, comparative biology and taxonomic classification.</title>
        <authorList>
            <person name="Goeker M."/>
        </authorList>
    </citation>
    <scope>NUCLEOTIDE SEQUENCE [LARGE SCALE GENOMIC DNA]</scope>
    <source>
        <strain evidence="9 10">DSM 17498</strain>
    </source>
</reference>
<dbReference type="EMBL" id="JACHIJ010000002">
    <property type="protein sequence ID" value="MBB5051608.1"/>
    <property type="molecule type" value="Genomic_DNA"/>
</dbReference>
<accession>A0A840N0X1</accession>
<dbReference type="InterPro" id="IPR014729">
    <property type="entry name" value="Rossmann-like_a/b/a_fold"/>
</dbReference>
<feature type="binding site" evidence="8">
    <location>
        <begin position="77"/>
        <end position="84"/>
    </location>
    <ligand>
        <name>ATP</name>
        <dbReference type="ChEBI" id="CHEBI:30616"/>
    </ligand>
</feature>
<evidence type="ECO:0000256" key="6">
    <source>
        <dbReference type="ARBA" id="ARBA00022840"/>
    </source>
</evidence>
<evidence type="ECO:0000313" key="9">
    <source>
        <dbReference type="EMBL" id="MBB5051608.1"/>
    </source>
</evidence>
<comment type="pathway">
    <text evidence="1 8">Cofactor biosynthesis; (R)-pantothenate biosynthesis; (R)-pantothenate from (R)-pantoate and beta-alanine: step 1/1.</text>
</comment>
<comment type="miscellaneous">
    <text evidence="8">The reaction proceeds by a bi uni uni bi ping pong mechanism.</text>
</comment>
<feature type="binding site" evidence="8">
    <location>
        <position position="108"/>
    </location>
    <ligand>
        <name>beta-alanine</name>
        <dbReference type="ChEBI" id="CHEBI:57966"/>
    </ligand>
</feature>
<protein>
    <recommendedName>
        <fullName evidence="8">Pantothenate synthetase</fullName>
        <shortName evidence="8">PS</shortName>
        <ecNumber evidence="8">6.3.2.1</ecNumber>
    </recommendedName>
    <alternativeName>
        <fullName evidence="8">Pantoate--beta-alanine ligase</fullName>
    </alternativeName>
    <alternativeName>
        <fullName evidence="8">Pantoate-activating enzyme</fullName>
    </alternativeName>
</protein>
<dbReference type="GO" id="GO:0004592">
    <property type="term" value="F:pantoate-beta-alanine ligase activity"/>
    <property type="evidence" value="ECO:0007669"/>
    <property type="project" value="UniProtKB-UniRule"/>
</dbReference>
<keyword evidence="5 8" id="KW-0547">Nucleotide-binding</keyword>
<comment type="function">
    <text evidence="8">Catalyzes the condensation of pantoate with beta-alanine in an ATP-dependent reaction via a pantoyl-adenylate intermediate.</text>
</comment>